<dbReference type="Proteomes" id="UP001265259">
    <property type="component" value="Unassembled WGS sequence"/>
</dbReference>
<reference evidence="3 4" key="1">
    <citation type="submission" date="2023-09" db="EMBL/GenBank/DDBJ databases">
        <authorList>
            <person name="Rey-Velasco X."/>
        </authorList>
    </citation>
    <scope>NUCLEOTIDE SEQUENCE [LARGE SCALE GENOMIC DNA]</scope>
    <source>
        <strain evidence="3 4">F158</strain>
    </source>
</reference>
<evidence type="ECO:0000259" key="2">
    <source>
        <dbReference type="Pfam" id="PF00930"/>
    </source>
</evidence>
<proteinExistence type="predicted"/>
<dbReference type="PANTHER" id="PTHR11731">
    <property type="entry name" value="PROTEASE FAMILY S9B,C DIPEPTIDYL-PEPTIDASE IV-RELATED"/>
    <property type="match status" value="1"/>
</dbReference>
<protein>
    <submittedName>
        <fullName evidence="3">Prolyl oligopeptidase family serine peptidase</fullName>
    </submittedName>
</protein>
<dbReference type="InterPro" id="IPR001375">
    <property type="entry name" value="Peptidase_S9_cat"/>
</dbReference>
<comment type="caution">
    <text evidence="3">The sequence shown here is derived from an EMBL/GenBank/DDBJ whole genome shotgun (WGS) entry which is preliminary data.</text>
</comment>
<sequence>MTSMTIDAFYSEPSVIGTKPIGASWSEDSRTLTFLWSDKGARARDLWSWSDGELTRLTDITDEDTPAGLSEALLAADGTPLVILAGKLYRVEGGTLRPVAADLANISNLARSPDGRTVAFVSDGALYALGAADAAPTLLLGAEPLLYIESFAFAPDGRTIAAVQADDRKVRRIEIAYDAGGEARVDHHTRAFPGDALTERRLAVIPVAGGAPAWFDRADNEDAIWDYGISPDGATLMVSSSDLSIKHHTIYTFDIAGGTRTEAYTAHDPVKIRPDWRCAYAPGGTLLLTTDAPRGFNHLHRLAAPGAELEPLTSGEWEVEDFAVAPDGAIYLTSNAAHPAERQIMRLENGALTPVTSAPGLHVPTYAPDFSKAADLYSNDAAPHELFMQPLPEGEAVRLTHSPQDGFDGLPWASVTYLPYTSRIDGAELMARITLPADHDPARRYPLVVGSNYSDALLNQWGGRAAHPSWGLDQVLSARGFIVVQPEIRGSFGRGRDWNAPMLHSYGAQDIDDIADCVASLVERGLVDETRVGIWGSSYGGLMAMMSLAKKPGTYACGIAGAPATNVFHAYPEQEWIMGPHHGTDFPARFEAQSAYWQVDTLEDPLMIVHGTKDEVVLYSDTIAVMEKLIDGNKDVELVTLPGAAHGWDNEGLPQTRFAYTKMIAFLERHLK</sequence>
<dbReference type="RefSeq" id="WP_311694065.1">
    <property type="nucleotide sequence ID" value="NZ_JAVRHL010000005.1"/>
</dbReference>
<feature type="domain" description="Dipeptidylpeptidase IV N-terminal" evidence="2">
    <location>
        <begin position="89"/>
        <end position="378"/>
    </location>
</feature>
<dbReference type="PANTHER" id="PTHR11731:SF193">
    <property type="entry name" value="DIPEPTIDYL PEPTIDASE 9"/>
    <property type="match status" value="1"/>
</dbReference>
<accession>A0ABU3DLC4</accession>
<organism evidence="3 4">
    <name type="scientific">Tropicimonas omnivorans</name>
    <dbReference type="NCBI Taxonomy" id="3075590"/>
    <lineage>
        <taxon>Bacteria</taxon>
        <taxon>Pseudomonadati</taxon>
        <taxon>Pseudomonadota</taxon>
        <taxon>Alphaproteobacteria</taxon>
        <taxon>Rhodobacterales</taxon>
        <taxon>Roseobacteraceae</taxon>
        <taxon>Tropicimonas</taxon>
    </lineage>
</organism>
<dbReference type="SUPFAM" id="SSF82171">
    <property type="entry name" value="DPP6 N-terminal domain-like"/>
    <property type="match status" value="1"/>
</dbReference>
<dbReference type="Gene3D" id="3.40.50.1820">
    <property type="entry name" value="alpha/beta hydrolase"/>
    <property type="match status" value="1"/>
</dbReference>
<dbReference type="Gene3D" id="2.140.10.30">
    <property type="entry name" value="Dipeptidylpeptidase IV, N-terminal domain"/>
    <property type="match status" value="1"/>
</dbReference>
<evidence type="ECO:0000313" key="3">
    <source>
        <dbReference type="EMBL" id="MDT0684497.1"/>
    </source>
</evidence>
<dbReference type="Pfam" id="PF00326">
    <property type="entry name" value="Peptidase_S9"/>
    <property type="match status" value="1"/>
</dbReference>
<feature type="domain" description="Peptidase S9 prolyl oligopeptidase catalytic" evidence="1">
    <location>
        <begin position="474"/>
        <end position="672"/>
    </location>
</feature>
<evidence type="ECO:0000259" key="1">
    <source>
        <dbReference type="Pfam" id="PF00326"/>
    </source>
</evidence>
<gene>
    <name evidence="3" type="ORF">RM543_17580</name>
</gene>
<evidence type="ECO:0000313" key="4">
    <source>
        <dbReference type="Proteomes" id="UP001265259"/>
    </source>
</evidence>
<dbReference type="InterPro" id="IPR002469">
    <property type="entry name" value="Peptidase_S9B_N"/>
</dbReference>
<dbReference type="Pfam" id="PF00930">
    <property type="entry name" value="DPPIV_N"/>
    <property type="match status" value="1"/>
</dbReference>
<keyword evidence="4" id="KW-1185">Reference proteome</keyword>
<name>A0ABU3DLC4_9RHOB</name>
<dbReference type="EMBL" id="JAVRHL010000005">
    <property type="protein sequence ID" value="MDT0684497.1"/>
    <property type="molecule type" value="Genomic_DNA"/>
</dbReference>
<dbReference type="InterPro" id="IPR029058">
    <property type="entry name" value="AB_hydrolase_fold"/>
</dbReference>
<dbReference type="InterPro" id="IPR050278">
    <property type="entry name" value="Serine_Prot_S9B/DPPIV"/>
</dbReference>
<dbReference type="SUPFAM" id="SSF53474">
    <property type="entry name" value="alpha/beta-Hydrolases"/>
    <property type="match status" value="1"/>
</dbReference>